<dbReference type="InterPro" id="IPR000544">
    <property type="entry name" value="Octanoyltransferase"/>
</dbReference>
<evidence type="ECO:0000256" key="3">
    <source>
        <dbReference type="ARBA" id="ARBA00022679"/>
    </source>
</evidence>
<dbReference type="PROSITE" id="PS01313">
    <property type="entry name" value="LIPB"/>
    <property type="match status" value="1"/>
</dbReference>
<gene>
    <name evidence="6" type="ORF">S12H4_53010</name>
</gene>
<dbReference type="EMBL" id="BARW01033699">
    <property type="protein sequence ID" value="GAJ12555.1"/>
    <property type="molecule type" value="Genomic_DNA"/>
</dbReference>
<dbReference type="Gene3D" id="3.30.930.10">
    <property type="entry name" value="Bira Bifunctional Protein, Domain 2"/>
    <property type="match status" value="1"/>
</dbReference>
<dbReference type="PIRSF" id="PIRSF016262">
    <property type="entry name" value="LPLase"/>
    <property type="match status" value="1"/>
</dbReference>
<dbReference type="NCBIfam" id="NF010925">
    <property type="entry name" value="PRK14345.1"/>
    <property type="match status" value="1"/>
</dbReference>
<comment type="caution">
    <text evidence="6">The sequence shown here is derived from an EMBL/GenBank/DDBJ whole genome shotgun (WGS) entry which is preliminary data.</text>
</comment>
<dbReference type="UniPathway" id="UPA00538">
    <property type="reaction ID" value="UER00592"/>
</dbReference>
<dbReference type="InterPro" id="IPR045864">
    <property type="entry name" value="aa-tRNA-synth_II/BPL/LPL"/>
</dbReference>
<dbReference type="AlphaFoldDB" id="X1VS94"/>
<keyword evidence="3" id="KW-0808">Transferase</keyword>
<dbReference type="InterPro" id="IPR004143">
    <property type="entry name" value="BPL_LPL_catalytic"/>
</dbReference>
<evidence type="ECO:0000256" key="2">
    <source>
        <dbReference type="ARBA" id="ARBA00012334"/>
    </source>
</evidence>
<sequence>MAEELPLMKVCLVCDLGLVDYRKGLLLQEGLLNSRKSGAISDVLLLLQHPSVFTIGRSGIVENIIVPKETLVKEGIPVFHTNRGGDVTYHGPGQLVGYPILNLREDSLTVHQYVWNLEAVVIRTLADFGIGGQRISGRRGVWVGEEKVCALGLRVSGKVSMHGFALNV</sequence>
<feature type="domain" description="BPL/LPL catalytic" evidence="5">
    <location>
        <begin position="38"/>
        <end position="168"/>
    </location>
</feature>
<proteinExistence type="predicted"/>
<dbReference type="GO" id="GO:0033819">
    <property type="term" value="F:lipoyl(octanoyl) transferase activity"/>
    <property type="evidence" value="ECO:0007669"/>
    <property type="project" value="UniProtKB-EC"/>
</dbReference>
<dbReference type="GO" id="GO:0009249">
    <property type="term" value="P:protein lipoylation"/>
    <property type="evidence" value="ECO:0007669"/>
    <property type="project" value="InterPro"/>
</dbReference>
<dbReference type="PANTHER" id="PTHR10993:SF7">
    <property type="entry name" value="LIPOYLTRANSFERASE 2, MITOCHONDRIAL-RELATED"/>
    <property type="match status" value="1"/>
</dbReference>
<accession>X1VS94</accession>
<dbReference type="PANTHER" id="PTHR10993">
    <property type="entry name" value="OCTANOYLTRANSFERASE"/>
    <property type="match status" value="1"/>
</dbReference>
<reference evidence="6" key="1">
    <citation type="journal article" date="2014" name="Front. Microbiol.">
        <title>High frequency of phylogenetically diverse reductive dehalogenase-homologous genes in deep subseafloor sedimentary metagenomes.</title>
        <authorList>
            <person name="Kawai M."/>
            <person name="Futagami T."/>
            <person name="Toyoda A."/>
            <person name="Takaki Y."/>
            <person name="Nishi S."/>
            <person name="Hori S."/>
            <person name="Arai W."/>
            <person name="Tsubouchi T."/>
            <person name="Morono Y."/>
            <person name="Uchiyama I."/>
            <person name="Ito T."/>
            <person name="Fujiyama A."/>
            <person name="Inagaki F."/>
            <person name="Takami H."/>
        </authorList>
    </citation>
    <scope>NUCLEOTIDE SEQUENCE</scope>
    <source>
        <strain evidence="6">Expedition CK06-06</strain>
    </source>
</reference>
<protein>
    <recommendedName>
        <fullName evidence="2">lipoyl(octanoyl) transferase</fullName>
        <ecNumber evidence="2">2.3.1.181</ecNumber>
    </recommendedName>
</protein>
<evidence type="ECO:0000313" key="6">
    <source>
        <dbReference type="EMBL" id="GAJ12555.1"/>
    </source>
</evidence>
<dbReference type="CDD" id="cd16444">
    <property type="entry name" value="LipB"/>
    <property type="match status" value="1"/>
</dbReference>
<comment type="pathway">
    <text evidence="1">Protein modification; protein lipoylation via endogenous pathway; protein N(6)-(lipoyl)lysine from octanoyl-[acyl-carrier-protein]: step 1/2.</text>
</comment>
<name>X1VS94_9ZZZZ</name>
<dbReference type="SUPFAM" id="SSF55681">
    <property type="entry name" value="Class II aaRS and biotin synthetases"/>
    <property type="match status" value="1"/>
</dbReference>
<evidence type="ECO:0000256" key="4">
    <source>
        <dbReference type="ARBA" id="ARBA00023315"/>
    </source>
</evidence>
<dbReference type="NCBIfam" id="TIGR00214">
    <property type="entry name" value="lipB"/>
    <property type="match status" value="1"/>
</dbReference>
<dbReference type="InterPro" id="IPR020605">
    <property type="entry name" value="Octanoyltransferase_CS"/>
</dbReference>
<keyword evidence="4" id="KW-0012">Acyltransferase</keyword>
<dbReference type="PROSITE" id="PS51733">
    <property type="entry name" value="BPL_LPL_CATALYTIC"/>
    <property type="match status" value="1"/>
</dbReference>
<evidence type="ECO:0000259" key="5">
    <source>
        <dbReference type="PROSITE" id="PS51733"/>
    </source>
</evidence>
<dbReference type="Pfam" id="PF21948">
    <property type="entry name" value="LplA-B_cat"/>
    <property type="match status" value="1"/>
</dbReference>
<feature type="non-terminal residue" evidence="6">
    <location>
        <position position="168"/>
    </location>
</feature>
<organism evidence="6">
    <name type="scientific">marine sediment metagenome</name>
    <dbReference type="NCBI Taxonomy" id="412755"/>
    <lineage>
        <taxon>unclassified sequences</taxon>
        <taxon>metagenomes</taxon>
        <taxon>ecological metagenomes</taxon>
    </lineage>
</organism>
<dbReference type="EC" id="2.3.1.181" evidence="2"/>
<evidence type="ECO:0000256" key="1">
    <source>
        <dbReference type="ARBA" id="ARBA00004821"/>
    </source>
</evidence>